<dbReference type="PANTHER" id="PTHR30151:SF20">
    <property type="entry name" value="ABC TRANSPORTER PERMEASE PROTEIN HI_0355-RELATED"/>
    <property type="match status" value="1"/>
</dbReference>
<dbReference type="RefSeq" id="WP_182174691.1">
    <property type="nucleotide sequence ID" value="NZ_CP059676.1"/>
</dbReference>
<dbReference type="Pfam" id="PF00528">
    <property type="entry name" value="BPD_transp_1"/>
    <property type="match status" value="1"/>
</dbReference>
<dbReference type="InterPro" id="IPR035906">
    <property type="entry name" value="MetI-like_sf"/>
</dbReference>
<keyword evidence="3" id="KW-1003">Cell membrane</keyword>
<dbReference type="EMBL" id="JAFFJS010000007">
    <property type="protein sequence ID" value="MBM9434177.1"/>
    <property type="molecule type" value="Genomic_DNA"/>
</dbReference>
<keyword evidence="5 7" id="KW-1133">Transmembrane helix</keyword>
<evidence type="ECO:0000256" key="3">
    <source>
        <dbReference type="ARBA" id="ARBA00022475"/>
    </source>
</evidence>
<dbReference type="PANTHER" id="PTHR30151">
    <property type="entry name" value="ALKANE SULFONATE ABC TRANSPORTER-RELATED, MEMBRANE SUBUNIT"/>
    <property type="match status" value="1"/>
</dbReference>
<keyword evidence="2 7" id="KW-0813">Transport</keyword>
<accession>A0ABS2TK55</accession>
<feature type="transmembrane region" description="Helical" evidence="7">
    <location>
        <begin position="33"/>
        <end position="57"/>
    </location>
</feature>
<dbReference type="Gene3D" id="1.10.3720.10">
    <property type="entry name" value="MetI-like"/>
    <property type="match status" value="1"/>
</dbReference>
<reference evidence="10" key="1">
    <citation type="submission" date="2021-02" db="EMBL/GenBank/DDBJ databases">
        <title>Leucobacter sp. CX169.</title>
        <authorList>
            <person name="Cheng Y."/>
        </authorList>
    </citation>
    <scope>NUCLEOTIDE SEQUENCE [LARGE SCALE GENOMIC DNA]</scope>
    <source>
        <strain evidence="10">JY899</strain>
    </source>
</reference>
<dbReference type="InterPro" id="IPR000515">
    <property type="entry name" value="MetI-like"/>
</dbReference>
<evidence type="ECO:0000313" key="10">
    <source>
        <dbReference type="Proteomes" id="UP000705983"/>
    </source>
</evidence>
<feature type="domain" description="ABC transmembrane type-1" evidence="8">
    <location>
        <begin position="80"/>
        <end position="262"/>
    </location>
</feature>
<name>A0ABS2TK55_9ACTO</name>
<feature type="transmembrane region" description="Helical" evidence="7">
    <location>
        <begin position="145"/>
        <end position="165"/>
    </location>
</feature>
<comment type="subcellular location">
    <subcellularLocation>
        <location evidence="1 7">Cell membrane</location>
        <topology evidence="1 7">Multi-pass membrane protein</topology>
    </subcellularLocation>
</comment>
<dbReference type="SUPFAM" id="SSF161098">
    <property type="entry name" value="MetI-like"/>
    <property type="match status" value="1"/>
</dbReference>
<protein>
    <submittedName>
        <fullName evidence="9">ABC transporter permease</fullName>
    </submittedName>
</protein>
<gene>
    <name evidence="9" type="ORF">JVW63_10775</name>
</gene>
<feature type="transmembrane region" description="Helical" evidence="7">
    <location>
        <begin position="118"/>
        <end position="139"/>
    </location>
</feature>
<keyword evidence="6 7" id="KW-0472">Membrane</keyword>
<feature type="transmembrane region" description="Helical" evidence="7">
    <location>
        <begin position="84"/>
        <end position="106"/>
    </location>
</feature>
<sequence>MGETRQAVAPSVRDACPLSPNHAGGQLRHFAPIIFGLSIIALWWVVADMGILPTYFLPHPRAVWDTLWSGIADGYLLSAARETLLAAGLGCLAATIIGLPLGYSIARSPIVAATLGPYLAASQAIPAVALAPLLVVWIGYGLVPITVLCTIIVMFPVVISTTLGIRELDQDIVDAARLDGAGRLDLVRSIELPLAAPAILAGIRTGFTLSVTGAVVGEMVMGGDGLGAALSRGQGSTANVAQLFAVIAILIILAVGIYLLLTYVEKITRKGLS</sequence>
<evidence type="ECO:0000256" key="6">
    <source>
        <dbReference type="ARBA" id="ARBA00023136"/>
    </source>
</evidence>
<feature type="transmembrane region" description="Helical" evidence="7">
    <location>
        <begin position="240"/>
        <end position="261"/>
    </location>
</feature>
<dbReference type="PROSITE" id="PS50928">
    <property type="entry name" value="ABC_TM1"/>
    <property type="match status" value="1"/>
</dbReference>
<evidence type="ECO:0000259" key="8">
    <source>
        <dbReference type="PROSITE" id="PS50928"/>
    </source>
</evidence>
<keyword evidence="10" id="KW-1185">Reference proteome</keyword>
<comment type="similarity">
    <text evidence="7">Belongs to the binding-protein-dependent transport system permease family.</text>
</comment>
<evidence type="ECO:0000313" key="9">
    <source>
        <dbReference type="EMBL" id="MBM9434177.1"/>
    </source>
</evidence>
<evidence type="ECO:0000256" key="2">
    <source>
        <dbReference type="ARBA" id="ARBA00022448"/>
    </source>
</evidence>
<evidence type="ECO:0000256" key="5">
    <source>
        <dbReference type="ARBA" id="ARBA00022989"/>
    </source>
</evidence>
<comment type="caution">
    <text evidence="9">The sequence shown here is derived from an EMBL/GenBank/DDBJ whole genome shotgun (WGS) entry which is preliminary data.</text>
</comment>
<evidence type="ECO:0000256" key="4">
    <source>
        <dbReference type="ARBA" id="ARBA00022692"/>
    </source>
</evidence>
<organism evidence="9 10">
    <name type="scientific">Flaviflexus equikiangi</name>
    <dbReference type="NCBI Taxonomy" id="2758573"/>
    <lineage>
        <taxon>Bacteria</taxon>
        <taxon>Bacillati</taxon>
        <taxon>Actinomycetota</taxon>
        <taxon>Actinomycetes</taxon>
        <taxon>Actinomycetales</taxon>
        <taxon>Actinomycetaceae</taxon>
        <taxon>Flaviflexus</taxon>
    </lineage>
</organism>
<dbReference type="CDD" id="cd06261">
    <property type="entry name" value="TM_PBP2"/>
    <property type="match status" value="1"/>
</dbReference>
<proteinExistence type="inferred from homology"/>
<evidence type="ECO:0000256" key="7">
    <source>
        <dbReference type="RuleBase" id="RU363032"/>
    </source>
</evidence>
<feature type="transmembrane region" description="Helical" evidence="7">
    <location>
        <begin position="198"/>
        <end position="220"/>
    </location>
</feature>
<keyword evidence="4 7" id="KW-0812">Transmembrane</keyword>
<evidence type="ECO:0000256" key="1">
    <source>
        <dbReference type="ARBA" id="ARBA00004651"/>
    </source>
</evidence>
<dbReference type="Proteomes" id="UP000705983">
    <property type="component" value="Unassembled WGS sequence"/>
</dbReference>